<proteinExistence type="predicted"/>
<gene>
    <name evidence="5" type="ORF">BN1204_023250</name>
    <name evidence="4" type="ORF">NCLIV_023250</name>
</gene>
<evidence type="ECO:0000313" key="4">
    <source>
        <dbReference type="EMBL" id="CBZ52537.1"/>
    </source>
</evidence>
<dbReference type="VEuPathDB" id="ToxoDB:NCLIV_023250"/>
<reference evidence="6" key="3">
    <citation type="journal article" date="2012" name="PLoS Pathog.">
        <title>Comparative genomics of the apicomplexan parasites Toxoplasma gondii and Neospora caninum: Coccidia differing in host range and transmission strategy.</title>
        <authorList>
            <person name="Reid A.J."/>
            <person name="Vermont S.J."/>
            <person name="Cotton J.A."/>
            <person name="Harris D."/>
            <person name="Hill-Cawthorne G.A."/>
            <person name="Konen-Waisman S."/>
            <person name="Latham S.M."/>
            <person name="Mourier T."/>
            <person name="Norton R."/>
            <person name="Quail M.A."/>
            <person name="Sanders M."/>
            <person name="Shanmugam D."/>
            <person name="Sohal A."/>
            <person name="Wasmuth J.D."/>
            <person name="Brunk B."/>
            <person name="Grigg M.E."/>
            <person name="Howard J.C."/>
            <person name="Parkinson J."/>
            <person name="Roos D.S."/>
            <person name="Trees A.J."/>
            <person name="Berriman M."/>
            <person name="Pain A."/>
            <person name="Wastling J.M."/>
        </authorList>
    </citation>
    <scope>NUCLEOTIDE SEQUENCE [LARGE SCALE GENOMIC DNA]</scope>
    <source>
        <strain evidence="6">Liverpool</strain>
    </source>
</reference>
<accession>F0VFP3</accession>
<keyword evidence="1" id="KW-0694">RNA-binding</keyword>
<feature type="compositionally biased region" description="Basic and acidic residues" evidence="3">
    <location>
        <begin position="1"/>
        <end position="17"/>
    </location>
</feature>
<dbReference type="RefSeq" id="XP_003882569.1">
    <property type="nucleotide sequence ID" value="XM_003882520.1"/>
</dbReference>
<organism evidence="4 6">
    <name type="scientific">Neospora caninum (strain Liverpool)</name>
    <dbReference type="NCBI Taxonomy" id="572307"/>
    <lineage>
        <taxon>Eukaryota</taxon>
        <taxon>Sar</taxon>
        <taxon>Alveolata</taxon>
        <taxon>Apicomplexa</taxon>
        <taxon>Conoidasida</taxon>
        <taxon>Coccidia</taxon>
        <taxon>Eucoccidiorida</taxon>
        <taxon>Eimeriorina</taxon>
        <taxon>Sarcocystidae</taxon>
        <taxon>Neospora</taxon>
    </lineage>
</organism>
<reference evidence="4" key="1">
    <citation type="submission" date="2011-02" db="EMBL/GenBank/DDBJ databases">
        <authorList>
            <person name="Aslett M."/>
        </authorList>
    </citation>
    <scope>NUCLEOTIDE SEQUENCE</scope>
    <source>
        <strain evidence="4">Liverpool</strain>
    </source>
</reference>
<feature type="compositionally biased region" description="Low complexity" evidence="3">
    <location>
        <begin position="267"/>
        <end position="279"/>
    </location>
</feature>
<feature type="compositionally biased region" description="Basic and acidic residues" evidence="3">
    <location>
        <begin position="969"/>
        <end position="987"/>
    </location>
</feature>
<dbReference type="InParanoid" id="F0VFP3"/>
<dbReference type="OrthoDB" id="333035at2759"/>
<dbReference type="GO" id="GO:0005634">
    <property type="term" value="C:nucleus"/>
    <property type="evidence" value="ECO:0007669"/>
    <property type="project" value="TreeGrafter"/>
</dbReference>
<dbReference type="GO" id="GO:0003723">
    <property type="term" value="F:RNA binding"/>
    <property type="evidence" value="ECO:0007669"/>
    <property type="project" value="UniProtKB-KW"/>
</dbReference>
<reference evidence="4" key="2">
    <citation type="submission" date="2011-03" db="EMBL/GenBank/DDBJ databases">
        <title>Comparative genomics and transcriptomics of Neospora caninum and Toxoplasma gondii.</title>
        <authorList>
            <person name="Reid A.J."/>
            <person name="Sohal A."/>
            <person name="Harris D."/>
            <person name="Quail M."/>
            <person name="Sanders M."/>
            <person name="Berriman M."/>
            <person name="Wastling J.M."/>
            <person name="Pain A."/>
        </authorList>
    </citation>
    <scope>NUCLEOTIDE SEQUENCE</scope>
    <source>
        <strain evidence="4">Liverpool</strain>
    </source>
</reference>
<feature type="compositionally biased region" description="Basic and acidic residues" evidence="3">
    <location>
        <begin position="27"/>
        <end position="62"/>
    </location>
</feature>
<dbReference type="EMBL" id="FR823388">
    <property type="protein sequence ID" value="CBZ52537.1"/>
    <property type="molecule type" value="Genomic_DNA"/>
</dbReference>
<feature type="compositionally biased region" description="Basic and acidic residues" evidence="3">
    <location>
        <begin position="313"/>
        <end position="332"/>
    </location>
</feature>
<dbReference type="eggNOG" id="ENOG502T28U">
    <property type="taxonomic scope" value="Eukaryota"/>
</dbReference>
<feature type="region of interest" description="Disordered" evidence="3">
    <location>
        <begin position="947"/>
        <end position="1030"/>
    </location>
</feature>
<dbReference type="AlphaFoldDB" id="F0VFP3"/>
<feature type="coiled-coil region" evidence="2">
    <location>
        <begin position="708"/>
        <end position="735"/>
    </location>
</feature>
<dbReference type="PANTHER" id="PTHR14398:SF0">
    <property type="entry name" value="ZINC FINGER PROTEIN SWM"/>
    <property type="match status" value="1"/>
</dbReference>
<keyword evidence="6" id="KW-1185">Reference proteome</keyword>
<evidence type="ECO:0000256" key="1">
    <source>
        <dbReference type="ARBA" id="ARBA00022884"/>
    </source>
</evidence>
<dbReference type="EMBL" id="LN714481">
    <property type="protein sequence ID" value="CEL66513.1"/>
    <property type="molecule type" value="Genomic_DNA"/>
</dbReference>
<dbReference type="PANTHER" id="PTHR14398">
    <property type="entry name" value="RNA RECOGNITION RRM/RNP DOMAIN"/>
    <property type="match status" value="1"/>
</dbReference>
<protein>
    <submittedName>
        <fullName evidence="4">Uncharacterized protein</fullName>
    </submittedName>
</protein>
<evidence type="ECO:0000256" key="3">
    <source>
        <dbReference type="SAM" id="MobiDB-lite"/>
    </source>
</evidence>
<feature type="compositionally biased region" description="Basic and acidic residues" evidence="3">
    <location>
        <begin position="140"/>
        <end position="223"/>
    </location>
</feature>
<evidence type="ECO:0000313" key="6">
    <source>
        <dbReference type="Proteomes" id="UP000007494"/>
    </source>
</evidence>
<evidence type="ECO:0000256" key="2">
    <source>
        <dbReference type="SAM" id="Coils"/>
    </source>
</evidence>
<dbReference type="GeneID" id="13444696"/>
<evidence type="ECO:0000313" key="5">
    <source>
        <dbReference type="EMBL" id="CEL66513.1"/>
    </source>
</evidence>
<sequence length="1030" mass="111978">MRRGLRDGWRREDESGRRGAGSTHLSYGEDERRRDRDEGNRKTHFDRHREDYRHQTQSEGRNHGYPSDLRVTPFSSRRCRPRRPSDAFDGHAARRSRSRTPTSYEASRRGRDTWREEGMPYRGRQRSRERERTKWRHAGPRPDHRDDRYSIRRDERRSFSSGRGMERREGQDARGDDYREGREAGRGDSHAGRREGGGMRDETEERPRGDIRGQRVVQEREARTIQFTPVSQTNRDEPARGIESDSTGARPSASTFILRPRGEGVGPSPSSQSPAFPASYVAAGGERRNPLSAPVVRLSPVSAPSQGFAAGQREGREDERRGEQEDSHEEGRGGPNVFEAASRHREHEDMHRPHAVAPGCPMAAGQEPGSLQPFGAQMCPPPPPTAPAFPSVPQADSRFRPPSHHSHAPFPPPSCHVTFHSASAPPVGPPGGLCPRPGSGPVGLCRPPYPPPVVVGPAARRAVPESGEGAVFLSASSRFGRSDPPPHPPHMVPHPPYFGPPGNGGVRPIHPPARHGLVAGPLGSDGSGRPPLGAGSSTLWGSGGGEEHSRAAEGPGRAGLQRQFDGESWREKGVAPGFADGACRGAENTPATAPVVLRLSGVPGPLLTHENMLSFCSMFGQVAHVDVQPGQQSVRVTFADPAAAAEAGRNAPRAFGTPALVVEVISQLSGASAAAVSASPPSAAQGGASANAVLIHTPGSNKFVSPEYVEKKKQLEELQRKREQCAKKKQELLTKLTGSLQKAIARLTDAETPENEKEAVRAMIASIKEKISLLSDDKQKDARPEEEARLEEKLRRLQAEAFARGLNPRLLLQQAAAQNPYKLDFRTTYIKCSGPSLENIQDQETFTEWVIAHSDALLADAIEAVLRVDEGGTSFCCLKYINRQAAEQAMRNSASLNAQLEWMAPPALPDASACVPGDASLLETREGEDELVSSSLAASAYEPMASFAASGPREDGDGRQALAFDSDLDTLRREESREASRGEETRNAHGPTPGATDRPRMGHTTSRDGGKPFEHHPHNLQETEVDYDFE</sequence>
<dbReference type="OMA" id="THENMLS"/>
<feature type="compositionally biased region" description="Polar residues" evidence="3">
    <location>
        <begin position="244"/>
        <end position="255"/>
    </location>
</feature>
<name>F0VFP3_NEOCL</name>
<feature type="compositionally biased region" description="Basic and acidic residues" evidence="3">
    <location>
        <begin position="234"/>
        <end position="243"/>
    </location>
</feature>
<dbReference type="InterPro" id="IPR045137">
    <property type="entry name" value="RBM26/27"/>
</dbReference>
<feature type="region of interest" description="Disordered" evidence="3">
    <location>
        <begin position="518"/>
        <end position="559"/>
    </location>
</feature>
<dbReference type="Proteomes" id="UP000007494">
    <property type="component" value="Chromosome VIIa"/>
</dbReference>
<keyword evidence="2" id="KW-0175">Coiled coil</keyword>
<reference evidence="5" key="4">
    <citation type="journal article" date="2015" name="PLoS ONE">
        <title>Comprehensive Evaluation of Toxoplasma gondii VEG and Neospora caninum LIV Genomes with Tachyzoite Stage Transcriptome and Proteome Defines Novel Transcript Features.</title>
        <authorList>
            <person name="Ramaprasad A."/>
            <person name="Mourier T."/>
            <person name="Naeem R."/>
            <person name="Malas T.B."/>
            <person name="Moussa E."/>
            <person name="Panigrahi A."/>
            <person name="Vermont S.J."/>
            <person name="Otto T.D."/>
            <person name="Wastling J."/>
            <person name="Pain A."/>
        </authorList>
    </citation>
    <scope>NUCLEOTIDE SEQUENCE</scope>
    <source>
        <strain evidence="5">Liverpool</strain>
    </source>
</reference>
<feature type="region of interest" description="Disordered" evidence="3">
    <location>
        <begin position="1"/>
        <end position="336"/>
    </location>
</feature>
<feature type="compositionally biased region" description="Basic and acidic residues" evidence="3">
    <location>
        <begin position="83"/>
        <end position="92"/>
    </location>
</feature>
<feature type="compositionally biased region" description="Basic and acidic residues" evidence="3">
    <location>
        <begin position="997"/>
        <end position="1021"/>
    </location>
</feature>
<feature type="compositionally biased region" description="Basic and acidic residues" evidence="3">
    <location>
        <begin position="106"/>
        <end position="119"/>
    </location>
</feature>